<reference evidence="1 2" key="1">
    <citation type="journal article" date="2016" name="Nat. Commun.">
        <title>Thousands of microbial genomes shed light on interconnected biogeochemical processes in an aquifer system.</title>
        <authorList>
            <person name="Anantharaman K."/>
            <person name="Brown C.T."/>
            <person name="Hug L.A."/>
            <person name="Sharon I."/>
            <person name="Castelle C.J."/>
            <person name="Probst A.J."/>
            <person name="Thomas B.C."/>
            <person name="Singh A."/>
            <person name="Wilkins M.J."/>
            <person name="Karaoz U."/>
            <person name="Brodie E.L."/>
            <person name="Williams K.H."/>
            <person name="Hubbard S.S."/>
            <person name="Banfield J.F."/>
        </authorList>
    </citation>
    <scope>NUCLEOTIDE SEQUENCE [LARGE SCALE GENOMIC DNA]</scope>
</reference>
<accession>A0A1G2IY55</accession>
<dbReference type="STRING" id="1802223.A2358_01455"/>
<dbReference type="Gene3D" id="3.40.50.150">
    <property type="entry name" value="Vaccinia Virus protein VP39"/>
    <property type="match status" value="1"/>
</dbReference>
<dbReference type="Pfam" id="PF13489">
    <property type="entry name" value="Methyltransf_23"/>
    <property type="match status" value="1"/>
</dbReference>
<dbReference type="Proteomes" id="UP000178650">
    <property type="component" value="Unassembled WGS sequence"/>
</dbReference>
<protein>
    <recommendedName>
        <fullName evidence="3">Methyltransferase type 11</fullName>
    </recommendedName>
</protein>
<evidence type="ECO:0000313" key="2">
    <source>
        <dbReference type="Proteomes" id="UP000178650"/>
    </source>
</evidence>
<dbReference type="CDD" id="cd02440">
    <property type="entry name" value="AdoMet_MTases"/>
    <property type="match status" value="1"/>
</dbReference>
<organism evidence="1 2">
    <name type="scientific">Candidatus Staskawiczbacteria bacterium RIFOXYB1_FULL_37_44</name>
    <dbReference type="NCBI Taxonomy" id="1802223"/>
    <lineage>
        <taxon>Bacteria</taxon>
        <taxon>Candidatus Staskawicziibacteriota</taxon>
    </lineage>
</organism>
<name>A0A1G2IY55_9BACT</name>
<evidence type="ECO:0000313" key="1">
    <source>
        <dbReference type="EMBL" id="OGZ79613.1"/>
    </source>
</evidence>
<proteinExistence type="predicted"/>
<dbReference type="SUPFAM" id="SSF53335">
    <property type="entry name" value="S-adenosyl-L-methionine-dependent methyltransferases"/>
    <property type="match status" value="1"/>
</dbReference>
<dbReference type="InterPro" id="IPR029063">
    <property type="entry name" value="SAM-dependent_MTases_sf"/>
</dbReference>
<evidence type="ECO:0008006" key="3">
    <source>
        <dbReference type="Google" id="ProtNLM"/>
    </source>
</evidence>
<comment type="caution">
    <text evidence="1">The sequence shown here is derived from an EMBL/GenBank/DDBJ whole genome shotgun (WGS) entry which is preliminary data.</text>
</comment>
<sequence length="247" mass="28104">MALSKEEILKKVHEVPFWGHSIPLGNDIVTPGKVMDNLLTLERLQLPMTLKGKRILDIGAWDGYYSFECEKRGADDVVAIDNLYRMQRPDETQYANLGSKGFQVAKEILNSKVKYYDMDVYDISEKNLNGKFDIVLFLGLLYHLKYPVLSFEKISNICKDVLIIESAYVKTFTSRPILEYAQGNTFNQDPTNWHIPNIPAIEGMARDAGFKKIEVLFKTPLNIKSLVGGILGIKNPRYGRVILRATK</sequence>
<gene>
    <name evidence="1" type="ORF">A2358_01455</name>
</gene>
<dbReference type="EMBL" id="MHPJ01000001">
    <property type="protein sequence ID" value="OGZ79613.1"/>
    <property type="molecule type" value="Genomic_DNA"/>
</dbReference>
<dbReference type="AlphaFoldDB" id="A0A1G2IY55"/>